<name>A0A9X2HEE7_9MICC</name>
<reference evidence="1" key="1">
    <citation type="submission" date="2022-06" db="EMBL/GenBank/DDBJ databases">
        <title>Rothia sp. isolated from sandalwood seedling.</title>
        <authorList>
            <person name="Tuikhar N."/>
            <person name="Kirdat K."/>
            <person name="Thorat V."/>
            <person name="Swetha P."/>
            <person name="Padma S."/>
            <person name="Sundararaj R."/>
            <person name="Yadav A."/>
        </authorList>
    </citation>
    <scope>NUCLEOTIDE SEQUENCE</scope>
    <source>
        <strain evidence="1">AR01</strain>
    </source>
</reference>
<accession>A0A9X2HEE7</accession>
<dbReference type="Gene3D" id="3.40.50.2000">
    <property type="entry name" value="Glycogen Phosphorylase B"/>
    <property type="match status" value="1"/>
</dbReference>
<dbReference type="RefSeq" id="WP_254166742.1">
    <property type="nucleotide sequence ID" value="NZ_JANAFB010000020.1"/>
</dbReference>
<dbReference type="GO" id="GO:0016757">
    <property type="term" value="F:glycosyltransferase activity"/>
    <property type="evidence" value="ECO:0007669"/>
    <property type="project" value="TreeGrafter"/>
</dbReference>
<proteinExistence type="predicted"/>
<evidence type="ECO:0008006" key="3">
    <source>
        <dbReference type="Google" id="ProtNLM"/>
    </source>
</evidence>
<gene>
    <name evidence="1" type="ORF">NBM05_09275</name>
</gene>
<organism evidence="1 2">
    <name type="scientific">Rothia santali</name>
    <dbReference type="NCBI Taxonomy" id="2949643"/>
    <lineage>
        <taxon>Bacteria</taxon>
        <taxon>Bacillati</taxon>
        <taxon>Actinomycetota</taxon>
        <taxon>Actinomycetes</taxon>
        <taxon>Micrococcales</taxon>
        <taxon>Micrococcaceae</taxon>
        <taxon>Rothia</taxon>
    </lineage>
</organism>
<sequence length="737" mass="80351">MTEHQYDADIAVYAPLRGRGAEQLSVYAALKTLARAGFLITLIDTSRRGETPAFAAVPSRVTELLSVDRIFLAGPGSAFRVQTAIVFRPSISTGPRDTGVTVVADSAVAVLDGAMAKRAAKADDEALEQLREELSGTGAALRAALSVAASAVDDLPALARLVEDTELTALEDVWDFQFPSAALAAQPRTAPLDEQVPRIGRHVVGAEPLWPEQEIDVRRVLPTTADWDVRFYGPHTRLIKLLGRTPPNWRMHSVVGPRDLETLDFWVPIVDDPQAIVEDPAVREAIAAGLLVILPFEMRRHFGEGAIYASAAGVRKLARQRHTEGTLFADQSRRAVNYARERSSDRILDVLAPLGTTESLAVRESAPPAYAPREGRDRFRVAFVTSNGAGMGHLTRLLAMARRMPEEIEPVFISLSQAVPVVAKFGFPYVYIASKNETGMKPSVWNAYSESRFREEFALLKPDVLIFDGTWPYRGLLNAAAAEGVRMVWSRRGMWREGVADRALSAAVNFDGIIQPGEFAAELDCGATTRMDDAHEVAPLTILDRSELLSREEAREHLGLRPGERGVLVTLGAGNLNNISDTTSVVVEALQKLGAPWRIFLTNNPIAAGVTAFEGVDSLDIYPIVEYANAFDFTVSATGYNSFHEWVMACVPTLWIPNLETQTDDQGARSRYAELAGVGVNVEDPSYESISRALTGLTEPGVLEKMRSRLEELWVDNGASAAAARLSTLVKEGVVRS</sequence>
<evidence type="ECO:0000313" key="1">
    <source>
        <dbReference type="EMBL" id="MCP3426192.1"/>
    </source>
</evidence>
<dbReference type="AlphaFoldDB" id="A0A9X2HEE7"/>
<keyword evidence="2" id="KW-1185">Reference proteome</keyword>
<protein>
    <recommendedName>
        <fullName evidence="3">Glycosyl transferase family 28 C-terminal domain-containing protein</fullName>
    </recommendedName>
</protein>
<comment type="caution">
    <text evidence="1">The sequence shown here is derived from an EMBL/GenBank/DDBJ whole genome shotgun (WGS) entry which is preliminary data.</text>
</comment>
<dbReference type="EMBL" id="JANAFB010000020">
    <property type="protein sequence ID" value="MCP3426192.1"/>
    <property type="molecule type" value="Genomic_DNA"/>
</dbReference>
<evidence type="ECO:0000313" key="2">
    <source>
        <dbReference type="Proteomes" id="UP001139502"/>
    </source>
</evidence>
<dbReference type="SUPFAM" id="SSF53756">
    <property type="entry name" value="UDP-Glycosyltransferase/glycogen phosphorylase"/>
    <property type="match status" value="1"/>
</dbReference>
<dbReference type="PANTHER" id="PTHR21015">
    <property type="entry name" value="UDP-N-ACETYLGLUCOSAMINE--N-ACETYLMURAMYL-(PENTAPEPTIDE) PYROPHOSPHORYL-UNDECAPRENOL N-ACETYLGLUCOSAMINE TRANSFERASE 1"/>
    <property type="match status" value="1"/>
</dbReference>
<dbReference type="PANTHER" id="PTHR21015:SF22">
    <property type="entry name" value="GLYCOSYLTRANSFERASE"/>
    <property type="match status" value="1"/>
</dbReference>
<dbReference type="Proteomes" id="UP001139502">
    <property type="component" value="Unassembled WGS sequence"/>
</dbReference>